<dbReference type="KEGG" id="psoj:PHYSODRAFT_476880"/>
<reference evidence="1 2" key="1">
    <citation type="journal article" date="2006" name="Science">
        <title>Phytophthora genome sequences uncover evolutionary origins and mechanisms of pathogenesis.</title>
        <authorList>
            <person name="Tyler B.M."/>
            <person name="Tripathy S."/>
            <person name="Zhang X."/>
            <person name="Dehal P."/>
            <person name="Jiang R.H."/>
            <person name="Aerts A."/>
            <person name="Arredondo F.D."/>
            <person name="Baxter L."/>
            <person name="Bensasson D."/>
            <person name="Beynon J.L."/>
            <person name="Chapman J."/>
            <person name="Damasceno C.M."/>
            <person name="Dorrance A.E."/>
            <person name="Dou D."/>
            <person name="Dickerman A.W."/>
            <person name="Dubchak I.L."/>
            <person name="Garbelotto M."/>
            <person name="Gijzen M."/>
            <person name="Gordon S.G."/>
            <person name="Govers F."/>
            <person name="Grunwald N.J."/>
            <person name="Huang W."/>
            <person name="Ivors K.L."/>
            <person name="Jones R.W."/>
            <person name="Kamoun S."/>
            <person name="Krampis K."/>
            <person name="Lamour K.H."/>
            <person name="Lee M.K."/>
            <person name="McDonald W.H."/>
            <person name="Medina M."/>
            <person name="Meijer H.J."/>
            <person name="Nordberg E.K."/>
            <person name="Maclean D.J."/>
            <person name="Ospina-Giraldo M.D."/>
            <person name="Morris P.F."/>
            <person name="Phuntumart V."/>
            <person name="Putnam N.H."/>
            <person name="Rash S."/>
            <person name="Rose J.K."/>
            <person name="Sakihama Y."/>
            <person name="Salamov A.A."/>
            <person name="Savidor A."/>
            <person name="Scheuring C.F."/>
            <person name="Smith B.M."/>
            <person name="Sobral B.W."/>
            <person name="Terry A."/>
            <person name="Torto-Alalibo T.A."/>
            <person name="Win J."/>
            <person name="Xu Z."/>
            <person name="Zhang H."/>
            <person name="Grigoriev I.V."/>
            <person name="Rokhsar D.S."/>
            <person name="Boore J.L."/>
        </authorList>
    </citation>
    <scope>NUCLEOTIDE SEQUENCE [LARGE SCALE GENOMIC DNA]</scope>
    <source>
        <strain evidence="1 2">P6497</strain>
    </source>
</reference>
<organism evidence="1 2">
    <name type="scientific">Phytophthora sojae (strain P6497)</name>
    <name type="common">Soybean stem and root rot agent</name>
    <name type="synonym">Phytophthora megasperma f. sp. glycines</name>
    <dbReference type="NCBI Taxonomy" id="1094619"/>
    <lineage>
        <taxon>Eukaryota</taxon>
        <taxon>Sar</taxon>
        <taxon>Stramenopiles</taxon>
        <taxon>Oomycota</taxon>
        <taxon>Peronosporomycetes</taxon>
        <taxon>Peronosporales</taxon>
        <taxon>Peronosporaceae</taxon>
        <taxon>Phytophthora</taxon>
    </lineage>
</organism>
<evidence type="ECO:0000313" key="1">
    <source>
        <dbReference type="EMBL" id="EGZ29243.1"/>
    </source>
</evidence>
<keyword evidence="2" id="KW-1185">Reference proteome</keyword>
<feature type="non-terminal residue" evidence="1">
    <location>
        <position position="1"/>
    </location>
</feature>
<accession>G4YKT9</accession>
<dbReference type="AlphaFoldDB" id="G4YKT9"/>
<protein>
    <submittedName>
        <fullName evidence="1">Uncharacterized protein</fullName>
    </submittedName>
</protein>
<name>G4YKT9_PHYSP</name>
<dbReference type="Proteomes" id="UP000002640">
    <property type="component" value="Unassembled WGS sequence"/>
</dbReference>
<sequence length="65" mass="7566">PDCGFATFDHLGDMASIREARQRFALVMPTTKWIGEVEWRIADRREPFTDTCTITKVRNKPPHFT</sequence>
<dbReference type="EMBL" id="JH159151">
    <property type="protein sequence ID" value="EGZ29243.1"/>
    <property type="molecule type" value="Genomic_DNA"/>
</dbReference>
<dbReference type="GeneID" id="20654807"/>
<dbReference type="InParanoid" id="G4YKT9"/>
<proteinExistence type="predicted"/>
<evidence type="ECO:0000313" key="2">
    <source>
        <dbReference type="Proteomes" id="UP000002640"/>
    </source>
</evidence>
<gene>
    <name evidence="1" type="ORF">PHYSODRAFT_476880</name>
</gene>
<dbReference type="RefSeq" id="XP_009516518.1">
    <property type="nucleotide sequence ID" value="XM_009518223.1"/>
</dbReference>